<sequence>MVLLNIRTFIFGLIVFYTSYLYNYKCPSLTPIEKIENKVLHPLSSQHSVLCDLLHGGVNKVEPYVFKAHTFLDEHVHSHPLFIKYKIHDKFLCAQDKFKTYVYPRIYDLYEFTDSVEAKSYDQLSQFFKQANEFVYGKLKKD</sequence>
<protein>
    <submittedName>
        <fullName evidence="1">Uncharacterized protein</fullName>
    </submittedName>
</protein>
<name>A0AAI9SZJ0_9ASCO</name>
<accession>A0AAI9SZJ0</accession>
<organism evidence="1 2">
    <name type="scientific">Candida oxycetoniae</name>
    <dbReference type="NCBI Taxonomy" id="497107"/>
    <lineage>
        <taxon>Eukaryota</taxon>
        <taxon>Fungi</taxon>
        <taxon>Dikarya</taxon>
        <taxon>Ascomycota</taxon>
        <taxon>Saccharomycotina</taxon>
        <taxon>Pichiomycetes</taxon>
        <taxon>Debaryomycetaceae</taxon>
        <taxon>Candida/Lodderomyces clade</taxon>
        <taxon>Candida</taxon>
    </lineage>
</organism>
<proteinExistence type="predicted"/>
<evidence type="ECO:0000313" key="1">
    <source>
        <dbReference type="EMBL" id="KAI3406081.1"/>
    </source>
</evidence>
<dbReference type="Proteomes" id="UP001202479">
    <property type="component" value="Unassembled WGS sequence"/>
</dbReference>
<comment type="caution">
    <text evidence="1">The sequence shown here is derived from an EMBL/GenBank/DDBJ whole genome shotgun (WGS) entry which is preliminary data.</text>
</comment>
<dbReference type="GeneID" id="73378917"/>
<reference evidence="1" key="1">
    <citation type="journal article" date="2022" name="DNA Res.">
        <title>Genome analysis of five recently described species of the CUG-Ser clade uncovers Candida theae as a new hybrid lineage with pathogenic potential in the Candida parapsilosis species complex.</title>
        <authorList>
            <person name="Mixao V."/>
            <person name="Del Olmo V."/>
            <person name="Hegedusova E."/>
            <person name="Saus E."/>
            <person name="Pryszcz L."/>
            <person name="Cillingova A."/>
            <person name="Nosek J."/>
            <person name="Gabaldon T."/>
        </authorList>
    </citation>
    <scope>NUCLEOTIDE SEQUENCE</scope>
    <source>
        <strain evidence="1">CBS 10844</strain>
    </source>
</reference>
<keyword evidence="2" id="KW-1185">Reference proteome</keyword>
<gene>
    <name evidence="1" type="ORF">KGF56_001300</name>
</gene>
<evidence type="ECO:0000313" key="2">
    <source>
        <dbReference type="Proteomes" id="UP001202479"/>
    </source>
</evidence>
<dbReference type="AlphaFoldDB" id="A0AAI9SZJ0"/>
<dbReference type="EMBL" id="JAHUZD010000026">
    <property type="protein sequence ID" value="KAI3406081.1"/>
    <property type="molecule type" value="Genomic_DNA"/>
</dbReference>
<dbReference type="RefSeq" id="XP_049181826.1">
    <property type="nucleotide sequence ID" value="XM_049322410.1"/>
</dbReference>